<dbReference type="KEGG" id="tsy:THSYN_03290"/>
<evidence type="ECO:0000256" key="4">
    <source>
        <dbReference type="SAM" id="MobiDB-lite"/>
    </source>
</evidence>
<dbReference type="NCBIfam" id="TIGR02352">
    <property type="entry name" value="thiamin_ThiO"/>
    <property type="match status" value="1"/>
</dbReference>
<dbReference type="PRINTS" id="PR00420">
    <property type="entry name" value="RNGMNOXGNASE"/>
</dbReference>
<dbReference type="OrthoDB" id="9805337at2"/>
<dbReference type="PANTHER" id="PTHR13847">
    <property type="entry name" value="SARCOSINE DEHYDROGENASE-RELATED"/>
    <property type="match status" value="1"/>
</dbReference>
<dbReference type="GO" id="GO:0050660">
    <property type="term" value="F:flavin adenine dinucleotide binding"/>
    <property type="evidence" value="ECO:0007669"/>
    <property type="project" value="InterPro"/>
</dbReference>
<feature type="domain" description="FAD dependent oxidoreductase" evidence="5">
    <location>
        <begin position="3"/>
        <end position="342"/>
    </location>
</feature>
<dbReference type="Pfam" id="PF01266">
    <property type="entry name" value="DAO"/>
    <property type="match status" value="1"/>
</dbReference>
<gene>
    <name evidence="6" type="ORF">THSYN_03290</name>
</gene>
<dbReference type="RefSeq" id="WP_100917891.1">
    <property type="nucleotide sequence ID" value="NZ_CP020370.1"/>
</dbReference>
<dbReference type="AlphaFoldDB" id="A0A2K8U3B8"/>
<dbReference type="InterPro" id="IPR012727">
    <property type="entry name" value="Gly_oxidase_ThiO"/>
</dbReference>
<feature type="region of interest" description="Disordered" evidence="4">
    <location>
        <begin position="354"/>
        <end position="376"/>
    </location>
</feature>
<dbReference type="InterPro" id="IPR036188">
    <property type="entry name" value="FAD/NAD-bd_sf"/>
</dbReference>
<dbReference type="EMBL" id="CP020370">
    <property type="protein sequence ID" value="AUB80082.1"/>
    <property type="molecule type" value="Genomic_DNA"/>
</dbReference>
<sequence length="376" mass="39943">MSDILVIGGGIIGLLTARELVQGGAAVTLVELGETGRESSWAGGGIVSPLYPWRYPDSVTALARWSQRLYPKLCADLTAETGIDPELTANGLLILDPQELEPALAWAATHGTEVQLIDSVQLHEAAPELAVRPPTAMLLPAVGNVRNPRLVKAARRALEGRIALREQEEVHAILAADGRVAGVRTSRGLIQADQVVVCTGAWTARLLDPLGQRPDIAPVRGQMLLFKGRPGQINYTTLWREHYVIPRRDGRVLVGSTLEQTGFVKEATAQGRESLQRAAVELYPHLAHTPIEAHWAGLRPGAPGGIPYIAPVPGTAGLYVNAGHYRNGIVTGPASARLVADLLLGRDPVTDPAPYALDAPRLSDGGAGASSLRSGR</sequence>
<keyword evidence="3" id="KW-0560">Oxidoreductase</keyword>
<dbReference type="GO" id="GO:0009229">
    <property type="term" value="P:thiamine diphosphate biosynthetic process"/>
    <property type="evidence" value="ECO:0007669"/>
    <property type="project" value="UniProtKB-UniPathway"/>
</dbReference>
<accession>A0A2K8U3B8</accession>
<dbReference type="PANTHER" id="PTHR13847:SF289">
    <property type="entry name" value="GLYCINE OXIDASE"/>
    <property type="match status" value="1"/>
</dbReference>
<evidence type="ECO:0000256" key="2">
    <source>
        <dbReference type="ARBA" id="ARBA00022977"/>
    </source>
</evidence>
<proteinExistence type="predicted"/>
<dbReference type="GO" id="GO:0009228">
    <property type="term" value="P:thiamine biosynthetic process"/>
    <property type="evidence" value="ECO:0007669"/>
    <property type="project" value="UniProtKB-KW"/>
</dbReference>
<name>A0A2K8U3B8_9GAMM</name>
<dbReference type="Gene3D" id="3.50.50.60">
    <property type="entry name" value="FAD/NAD(P)-binding domain"/>
    <property type="match status" value="1"/>
</dbReference>
<organism evidence="6 7">
    <name type="scientific">Candidatus Thiodictyon syntrophicum</name>
    <dbReference type="NCBI Taxonomy" id="1166950"/>
    <lineage>
        <taxon>Bacteria</taxon>
        <taxon>Pseudomonadati</taxon>
        <taxon>Pseudomonadota</taxon>
        <taxon>Gammaproteobacteria</taxon>
        <taxon>Chromatiales</taxon>
        <taxon>Chromatiaceae</taxon>
        <taxon>Thiodictyon</taxon>
    </lineage>
</organism>
<evidence type="ECO:0000256" key="1">
    <source>
        <dbReference type="ARBA" id="ARBA00004948"/>
    </source>
</evidence>
<reference evidence="6 7" key="1">
    <citation type="submission" date="2017-03" db="EMBL/GenBank/DDBJ databases">
        <title>Complete genome sequence of Candidatus 'Thiodictyon syntrophicum' sp. nov. strain Cad16T, a photolithoautotroph purple sulfur bacterium isolated from an alpine meromictic lake.</title>
        <authorList>
            <person name="Luedin S.M."/>
            <person name="Pothier J.F."/>
            <person name="Danza F."/>
            <person name="Storelli N."/>
            <person name="Wittwer M."/>
            <person name="Tonolla M."/>
        </authorList>
    </citation>
    <scope>NUCLEOTIDE SEQUENCE [LARGE SCALE GENOMIC DNA]</scope>
    <source>
        <strain evidence="6 7">Cad16T</strain>
    </source>
</reference>
<dbReference type="GO" id="GO:0016491">
    <property type="term" value="F:oxidoreductase activity"/>
    <property type="evidence" value="ECO:0007669"/>
    <property type="project" value="UniProtKB-KW"/>
</dbReference>
<dbReference type="Gene3D" id="3.30.9.10">
    <property type="entry name" value="D-Amino Acid Oxidase, subunit A, domain 2"/>
    <property type="match status" value="1"/>
</dbReference>
<evidence type="ECO:0000313" key="6">
    <source>
        <dbReference type="EMBL" id="AUB80082.1"/>
    </source>
</evidence>
<evidence type="ECO:0000313" key="7">
    <source>
        <dbReference type="Proteomes" id="UP000232638"/>
    </source>
</evidence>
<dbReference type="GO" id="GO:0005737">
    <property type="term" value="C:cytoplasm"/>
    <property type="evidence" value="ECO:0007669"/>
    <property type="project" value="TreeGrafter"/>
</dbReference>
<evidence type="ECO:0000256" key="3">
    <source>
        <dbReference type="ARBA" id="ARBA00023002"/>
    </source>
</evidence>
<dbReference type="InterPro" id="IPR006076">
    <property type="entry name" value="FAD-dep_OxRdtase"/>
</dbReference>
<dbReference type="UniPathway" id="UPA00060"/>
<dbReference type="SUPFAM" id="SSF51905">
    <property type="entry name" value="FAD/NAD(P)-binding domain"/>
    <property type="match status" value="1"/>
</dbReference>
<dbReference type="SUPFAM" id="SSF54373">
    <property type="entry name" value="FAD-linked reductases, C-terminal domain"/>
    <property type="match status" value="1"/>
</dbReference>
<comment type="pathway">
    <text evidence="1">Cofactor biosynthesis; thiamine diphosphate biosynthesis.</text>
</comment>
<keyword evidence="7" id="KW-1185">Reference proteome</keyword>
<keyword evidence="2" id="KW-0784">Thiamine biosynthesis</keyword>
<evidence type="ECO:0000259" key="5">
    <source>
        <dbReference type="Pfam" id="PF01266"/>
    </source>
</evidence>
<dbReference type="Proteomes" id="UP000232638">
    <property type="component" value="Chromosome"/>
</dbReference>
<protein>
    <submittedName>
        <fullName evidence="6">Glycine oxidase ThiO</fullName>
    </submittedName>
</protein>